<dbReference type="AlphaFoldDB" id="B0TKY5"/>
<name>B0TKY5_SHEHH</name>
<evidence type="ECO:0000259" key="1">
    <source>
        <dbReference type="PROSITE" id="PS50931"/>
    </source>
</evidence>
<evidence type="ECO:0000313" key="2">
    <source>
        <dbReference type="EMBL" id="ABZ77187.1"/>
    </source>
</evidence>
<dbReference type="InterPro" id="IPR000847">
    <property type="entry name" value="LysR_HTH_N"/>
</dbReference>
<protein>
    <submittedName>
        <fullName evidence="2">Transcriptional regulator, LysR family</fullName>
    </submittedName>
</protein>
<dbReference type="EMBL" id="CP000931">
    <property type="protein sequence ID" value="ABZ77187.1"/>
    <property type="molecule type" value="Genomic_DNA"/>
</dbReference>
<dbReference type="HOGENOM" id="CLU_3221981_0_0_6"/>
<gene>
    <name evidence="2" type="ordered locus">Shal_2631</name>
</gene>
<dbReference type="PROSITE" id="PS50931">
    <property type="entry name" value="HTH_LYSR"/>
    <property type="match status" value="1"/>
</dbReference>
<dbReference type="InterPro" id="IPR036390">
    <property type="entry name" value="WH_DNA-bd_sf"/>
</dbReference>
<dbReference type="RefSeq" id="WP_012277715.1">
    <property type="nucleotide sequence ID" value="NC_010334.1"/>
</dbReference>
<feature type="domain" description="HTH lysR-type" evidence="1">
    <location>
        <begin position="1"/>
        <end position="32"/>
    </location>
</feature>
<sequence length="44" mass="4922">MTQPGVSQQIQKLEQACGHSLITRLNKQFEITEQGQQVYQCATG</sequence>
<dbReference type="GO" id="GO:0003700">
    <property type="term" value="F:DNA-binding transcription factor activity"/>
    <property type="evidence" value="ECO:0007669"/>
    <property type="project" value="InterPro"/>
</dbReference>
<dbReference type="eggNOG" id="COG0583">
    <property type="taxonomic scope" value="Bacteria"/>
</dbReference>
<dbReference type="Pfam" id="PF00126">
    <property type="entry name" value="HTH_1"/>
    <property type="match status" value="1"/>
</dbReference>
<evidence type="ECO:0000313" key="3">
    <source>
        <dbReference type="Proteomes" id="UP000001317"/>
    </source>
</evidence>
<dbReference type="Proteomes" id="UP000001317">
    <property type="component" value="Chromosome"/>
</dbReference>
<dbReference type="InterPro" id="IPR036388">
    <property type="entry name" value="WH-like_DNA-bd_sf"/>
</dbReference>
<dbReference type="SUPFAM" id="SSF46785">
    <property type="entry name" value="Winged helix' DNA-binding domain"/>
    <property type="match status" value="1"/>
</dbReference>
<dbReference type="KEGG" id="shl:Shal_2631"/>
<accession>B0TKY5</accession>
<proteinExistence type="predicted"/>
<dbReference type="Gene3D" id="1.10.10.10">
    <property type="entry name" value="Winged helix-like DNA-binding domain superfamily/Winged helix DNA-binding domain"/>
    <property type="match status" value="1"/>
</dbReference>
<reference evidence="2" key="1">
    <citation type="submission" date="2008-01" db="EMBL/GenBank/DDBJ databases">
        <title>Complete sequence of Shewanella halifaxensis HAW-EB4.</title>
        <authorList>
            <consortium name="US DOE Joint Genome Institute"/>
            <person name="Copeland A."/>
            <person name="Lucas S."/>
            <person name="Lapidus A."/>
            <person name="Glavina del Rio T."/>
            <person name="Dalin E."/>
            <person name="Tice H."/>
            <person name="Bruce D."/>
            <person name="Goodwin L."/>
            <person name="Pitluck S."/>
            <person name="Sims D."/>
            <person name="Brettin T."/>
            <person name="Detter J.C."/>
            <person name="Han C."/>
            <person name="Kuske C.R."/>
            <person name="Schmutz J."/>
            <person name="Larimer F."/>
            <person name="Land M."/>
            <person name="Hauser L."/>
            <person name="Kyrpides N."/>
            <person name="Kim E."/>
            <person name="Zhao J.-S."/>
            <person name="Richardson P."/>
        </authorList>
    </citation>
    <scope>NUCLEOTIDE SEQUENCE [LARGE SCALE GENOMIC DNA]</scope>
    <source>
        <strain evidence="2">HAW-EB4</strain>
    </source>
</reference>
<keyword evidence="3" id="KW-1185">Reference proteome</keyword>
<organism evidence="2 3">
    <name type="scientific">Shewanella halifaxensis (strain HAW-EB4)</name>
    <dbReference type="NCBI Taxonomy" id="458817"/>
    <lineage>
        <taxon>Bacteria</taxon>
        <taxon>Pseudomonadati</taxon>
        <taxon>Pseudomonadota</taxon>
        <taxon>Gammaproteobacteria</taxon>
        <taxon>Alteromonadales</taxon>
        <taxon>Shewanellaceae</taxon>
        <taxon>Shewanella</taxon>
    </lineage>
</organism>